<sequence>MAILTELSEEHEAEITYDVFLSFRGKDTRLGFMDHLYQALVNENISTFLDEEEVETGEELKPELARAIKSSRASIVVLSKNYASSTWCLDELVMILEQRRVSDHIVLPIFYNVEPAHIRKQESTFGEALFQHKKRIESEKDVEKKIQGAHQLKLWTKGLTEIVDLKGKDATGRRETEVIEEVVKEISTRLELHLQRRMRIPHLIGMDDSINTISSWLKRGSSEAAEILTIWGMPGIGKTTLAKHMYMLHCHEFETSSFVEAIGERCAQQTCSQLDLQKQLLGDILKKRNIEENNADWCTSKVEKALSRKKTLLVLDDVDNFEQLDVLIGTKGFHPGSKIIITTKDGSLTEKCSLFCMKFPPEHTKHALHGLSDTASTRLLCWHAFGNIDPKKGYEKEAEHVVKYCGGHPLALKILGSSLINEDAAAWSAVLEMLESKGYLIDVQEVLQISFDSLSGDCKELFKHIACFFVGKEREVTETILKECGFQASYGITELIDRCFLAIGDDNELTMHQLLQEMGRDLVRKESPDKPWKRSRVWKHEESLNLLKNDKGTQRIQGLILDMNLFREETLHRSISSVTEHNIQNDVNKSYRAAQPMQMVYEFFLIMWLFFARLLLMLSSSHCKKVELRADALRKMDKLKLLQLNNVKIEGSYKNFPKGLRWLCMRGFHSKFIPSDLPMKNLVSLDMSYSNLTQLWKKPKVLGSLKILNLSYCKLVRVEGFSGLPALERLFLKNCKSLVHVCESIGGCNSLVIVDLSYCSKLSNVPVSISKLKNVRSLSLDGCLGASEFLMRMKDMESYAFSSSVGEFLSKSPKSFLLPSLVTLSLKGNNLSNESFPNDFSSMSMLKRLYLNKNPIESLPDCVRSLSRVEVLDVGECWMLKSVLCPPRTIKYLSAKFCSSLIKITFPQEMSALPDVYYRNSESLTEIKGILKIEAIAQTDEQILCRLGWTNIRHVKDHQVWIWDLFISSRPKNLPIQMLYEFGIFSTCFPGKAVPDWVPHKSSGSSISFTMPSSSMNKKIEGINISFVHTFSGTGMVSSLRTKVQNVTKNRTWIYYGYIFAVREGDEDIVWLSHWMFGDNEIENGDEVSVTIVEEEEDGGVMVRECAVNPVYKDRDNEKDPLSYYKSWKHIIGGDLSAFQLTSGDYFLNHDRFFNPPHRFEDLFEHKTTQNLLGYTPQFKGTSLIFKCLNISKSL</sequence>
<evidence type="ECO:0000313" key="10">
    <source>
        <dbReference type="Proteomes" id="UP000235145"/>
    </source>
</evidence>
<dbReference type="Gene3D" id="1.10.8.430">
    <property type="entry name" value="Helical domain of apoptotic protease-activating factors"/>
    <property type="match status" value="1"/>
</dbReference>
<evidence type="ECO:0000256" key="1">
    <source>
        <dbReference type="ARBA" id="ARBA00011982"/>
    </source>
</evidence>
<evidence type="ECO:0000256" key="2">
    <source>
        <dbReference type="ARBA" id="ARBA00022614"/>
    </source>
</evidence>
<evidence type="ECO:0000313" key="9">
    <source>
        <dbReference type="EMBL" id="KAJ0193430.1"/>
    </source>
</evidence>
<dbReference type="AlphaFoldDB" id="A0A9R1UTD3"/>
<dbReference type="SMART" id="SM00255">
    <property type="entry name" value="TIR"/>
    <property type="match status" value="1"/>
</dbReference>
<dbReference type="InterPro" id="IPR042197">
    <property type="entry name" value="Apaf_helical"/>
</dbReference>
<dbReference type="Proteomes" id="UP000235145">
    <property type="component" value="Unassembled WGS sequence"/>
</dbReference>
<dbReference type="InterPro" id="IPR044974">
    <property type="entry name" value="Disease_R_plants"/>
</dbReference>
<dbReference type="SUPFAM" id="SSF52058">
    <property type="entry name" value="L domain-like"/>
    <property type="match status" value="1"/>
</dbReference>
<dbReference type="Gene3D" id="3.40.50.300">
    <property type="entry name" value="P-loop containing nucleotide triphosphate hydrolases"/>
    <property type="match status" value="1"/>
</dbReference>
<evidence type="ECO:0000256" key="3">
    <source>
        <dbReference type="ARBA" id="ARBA00022737"/>
    </source>
</evidence>
<dbReference type="GO" id="GO:0007165">
    <property type="term" value="P:signal transduction"/>
    <property type="evidence" value="ECO:0007669"/>
    <property type="project" value="InterPro"/>
</dbReference>
<keyword evidence="3" id="KW-0677">Repeat</keyword>
<name>A0A9R1UTD3_LACSA</name>
<dbReference type="Gene3D" id="3.40.50.10140">
    <property type="entry name" value="Toll/interleukin-1 receptor homology (TIR) domain"/>
    <property type="match status" value="1"/>
</dbReference>
<organism evidence="9 10">
    <name type="scientific">Lactuca sativa</name>
    <name type="common">Garden lettuce</name>
    <dbReference type="NCBI Taxonomy" id="4236"/>
    <lineage>
        <taxon>Eukaryota</taxon>
        <taxon>Viridiplantae</taxon>
        <taxon>Streptophyta</taxon>
        <taxon>Embryophyta</taxon>
        <taxon>Tracheophyta</taxon>
        <taxon>Spermatophyta</taxon>
        <taxon>Magnoliopsida</taxon>
        <taxon>eudicotyledons</taxon>
        <taxon>Gunneridae</taxon>
        <taxon>Pentapetalae</taxon>
        <taxon>asterids</taxon>
        <taxon>campanulids</taxon>
        <taxon>Asterales</taxon>
        <taxon>Asteraceae</taxon>
        <taxon>Cichorioideae</taxon>
        <taxon>Cichorieae</taxon>
        <taxon>Lactucinae</taxon>
        <taxon>Lactuca</taxon>
    </lineage>
</organism>
<gene>
    <name evidence="9" type="ORF">LSAT_V11C800435350</name>
</gene>
<evidence type="ECO:0000259" key="8">
    <source>
        <dbReference type="PROSITE" id="PS50104"/>
    </source>
</evidence>
<keyword evidence="5" id="KW-0611">Plant defense</keyword>
<dbReference type="SUPFAM" id="SSF46785">
    <property type="entry name" value="Winged helix' DNA-binding domain"/>
    <property type="match status" value="1"/>
</dbReference>
<dbReference type="EMBL" id="NBSK02000008">
    <property type="protein sequence ID" value="KAJ0193430.1"/>
    <property type="molecule type" value="Genomic_DNA"/>
</dbReference>
<dbReference type="GO" id="GO:0051707">
    <property type="term" value="P:response to other organism"/>
    <property type="evidence" value="ECO:0007669"/>
    <property type="project" value="UniProtKB-ARBA"/>
</dbReference>
<dbReference type="GO" id="GO:0061809">
    <property type="term" value="F:NAD+ nucleosidase activity, cyclic ADP-ribose generating"/>
    <property type="evidence" value="ECO:0007669"/>
    <property type="project" value="UniProtKB-EC"/>
</dbReference>
<keyword evidence="2" id="KW-0433">Leucine-rich repeat</keyword>
<dbReference type="EC" id="3.2.2.6" evidence="1"/>
<dbReference type="Gene3D" id="3.80.10.10">
    <property type="entry name" value="Ribonuclease Inhibitor"/>
    <property type="match status" value="2"/>
</dbReference>
<dbReference type="FunFam" id="3.40.50.10140:FF:000007">
    <property type="entry name" value="Disease resistance protein (TIR-NBS-LRR class)"/>
    <property type="match status" value="1"/>
</dbReference>
<dbReference type="GO" id="GO:0006952">
    <property type="term" value="P:defense response"/>
    <property type="evidence" value="ECO:0007669"/>
    <property type="project" value="UniProtKB-KW"/>
</dbReference>
<proteinExistence type="predicted"/>
<dbReference type="SUPFAM" id="SSF52200">
    <property type="entry name" value="Toll/Interleukin receptor TIR domain"/>
    <property type="match status" value="1"/>
</dbReference>
<keyword evidence="6" id="KW-0520">NAD</keyword>
<accession>A0A9R1UTD3</accession>
<dbReference type="InterPro" id="IPR035897">
    <property type="entry name" value="Toll_tir_struct_dom_sf"/>
</dbReference>
<evidence type="ECO:0000256" key="4">
    <source>
        <dbReference type="ARBA" id="ARBA00022801"/>
    </source>
</evidence>
<dbReference type="Pfam" id="PF01582">
    <property type="entry name" value="TIR"/>
    <property type="match status" value="1"/>
</dbReference>
<dbReference type="Pfam" id="PF00931">
    <property type="entry name" value="NB-ARC"/>
    <property type="match status" value="1"/>
</dbReference>
<dbReference type="PROSITE" id="PS50104">
    <property type="entry name" value="TIR"/>
    <property type="match status" value="1"/>
</dbReference>
<dbReference type="InterPro" id="IPR045344">
    <property type="entry name" value="C-JID"/>
</dbReference>
<dbReference type="InterPro" id="IPR027417">
    <property type="entry name" value="P-loop_NTPase"/>
</dbReference>
<dbReference type="SMART" id="SM00369">
    <property type="entry name" value="LRR_TYP"/>
    <property type="match status" value="3"/>
</dbReference>
<dbReference type="InterPro" id="IPR036390">
    <property type="entry name" value="WH_DNA-bd_sf"/>
</dbReference>
<comment type="caution">
    <text evidence="9">The sequence shown here is derived from an EMBL/GenBank/DDBJ whole genome shotgun (WGS) entry which is preliminary data.</text>
</comment>
<keyword evidence="10" id="KW-1185">Reference proteome</keyword>
<dbReference type="InterPro" id="IPR000157">
    <property type="entry name" value="TIR_dom"/>
</dbReference>
<dbReference type="PROSITE" id="PS51450">
    <property type="entry name" value="LRR"/>
    <property type="match status" value="1"/>
</dbReference>
<keyword evidence="4" id="KW-0378">Hydrolase</keyword>
<evidence type="ECO:0000256" key="7">
    <source>
        <dbReference type="ARBA" id="ARBA00047304"/>
    </source>
</evidence>
<dbReference type="InterPro" id="IPR003591">
    <property type="entry name" value="Leu-rich_rpt_typical-subtyp"/>
</dbReference>
<comment type="catalytic activity">
    <reaction evidence="7">
        <text>NAD(+) + H2O = ADP-D-ribose + nicotinamide + H(+)</text>
        <dbReference type="Rhea" id="RHEA:16301"/>
        <dbReference type="ChEBI" id="CHEBI:15377"/>
        <dbReference type="ChEBI" id="CHEBI:15378"/>
        <dbReference type="ChEBI" id="CHEBI:17154"/>
        <dbReference type="ChEBI" id="CHEBI:57540"/>
        <dbReference type="ChEBI" id="CHEBI:57967"/>
        <dbReference type="EC" id="3.2.2.6"/>
    </reaction>
    <physiologicalReaction direction="left-to-right" evidence="7">
        <dbReference type="Rhea" id="RHEA:16302"/>
    </physiologicalReaction>
</comment>
<dbReference type="InterPro" id="IPR002182">
    <property type="entry name" value="NB-ARC"/>
</dbReference>
<dbReference type="InterPro" id="IPR058192">
    <property type="entry name" value="WHD_ROQ1-like"/>
</dbReference>
<evidence type="ECO:0000256" key="6">
    <source>
        <dbReference type="ARBA" id="ARBA00023027"/>
    </source>
</evidence>
<dbReference type="PANTHER" id="PTHR11017">
    <property type="entry name" value="LEUCINE-RICH REPEAT-CONTAINING PROTEIN"/>
    <property type="match status" value="1"/>
</dbReference>
<dbReference type="InterPro" id="IPR001611">
    <property type="entry name" value="Leu-rich_rpt"/>
</dbReference>
<dbReference type="Gramene" id="rna-gnl|WGS:NBSK|LSAT_8X114481_mrna">
    <property type="protein sequence ID" value="cds-PLY85806.1"/>
    <property type="gene ID" value="gene-LSAT_8X114481"/>
</dbReference>
<dbReference type="Pfam" id="PF20160">
    <property type="entry name" value="C-JID"/>
    <property type="match status" value="1"/>
</dbReference>
<dbReference type="Pfam" id="PF23282">
    <property type="entry name" value="WHD_ROQ1"/>
    <property type="match status" value="1"/>
</dbReference>
<dbReference type="GO" id="GO:0043531">
    <property type="term" value="F:ADP binding"/>
    <property type="evidence" value="ECO:0007669"/>
    <property type="project" value="InterPro"/>
</dbReference>
<dbReference type="InterPro" id="IPR032675">
    <property type="entry name" value="LRR_dom_sf"/>
</dbReference>
<dbReference type="SUPFAM" id="SSF52540">
    <property type="entry name" value="P-loop containing nucleoside triphosphate hydrolases"/>
    <property type="match status" value="1"/>
</dbReference>
<dbReference type="PANTHER" id="PTHR11017:SF585">
    <property type="entry name" value="TIR DOMAIN-CONTAINING PROTEIN"/>
    <property type="match status" value="1"/>
</dbReference>
<protein>
    <recommendedName>
        <fullName evidence="1">ADP-ribosyl cyclase/cyclic ADP-ribose hydrolase</fullName>
        <ecNumber evidence="1">3.2.2.6</ecNumber>
    </recommendedName>
</protein>
<reference evidence="9 10" key="1">
    <citation type="journal article" date="2017" name="Nat. Commun.">
        <title>Genome assembly with in vitro proximity ligation data and whole-genome triplication in lettuce.</title>
        <authorList>
            <person name="Reyes-Chin-Wo S."/>
            <person name="Wang Z."/>
            <person name="Yang X."/>
            <person name="Kozik A."/>
            <person name="Arikit S."/>
            <person name="Song C."/>
            <person name="Xia L."/>
            <person name="Froenicke L."/>
            <person name="Lavelle D.O."/>
            <person name="Truco M.J."/>
            <person name="Xia R."/>
            <person name="Zhu S."/>
            <person name="Xu C."/>
            <person name="Xu H."/>
            <person name="Xu X."/>
            <person name="Cox K."/>
            <person name="Korf I."/>
            <person name="Meyers B.C."/>
            <person name="Michelmore R.W."/>
        </authorList>
    </citation>
    <scope>NUCLEOTIDE SEQUENCE [LARGE SCALE GENOMIC DNA]</scope>
    <source>
        <strain evidence="10">cv. Salinas</strain>
        <tissue evidence="9">Seedlings</tissue>
    </source>
</reference>
<dbReference type="PRINTS" id="PR00364">
    <property type="entry name" value="DISEASERSIST"/>
</dbReference>
<evidence type="ECO:0000256" key="5">
    <source>
        <dbReference type="ARBA" id="ARBA00022821"/>
    </source>
</evidence>
<feature type="domain" description="TIR" evidence="8">
    <location>
        <begin position="15"/>
        <end position="190"/>
    </location>
</feature>